<dbReference type="RefSeq" id="WP_137064615.1">
    <property type="nucleotide sequence ID" value="NZ_CP040748.1"/>
</dbReference>
<dbReference type="Proteomes" id="UP000307808">
    <property type="component" value="Unassembled WGS sequence"/>
</dbReference>
<keyword evidence="1" id="KW-1133">Transmembrane helix</keyword>
<feature type="transmembrane region" description="Helical" evidence="1">
    <location>
        <begin position="83"/>
        <end position="102"/>
    </location>
</feature>
<gene>
    <name evidence="2" type="ORF">FC770_03030</name>
</gene>
<feature type="transmembrane region" description="Helical" evidence="1">
    <location>
        <begin position="459"/>
        <end position="478"/>
    </location>
</feature>
<sequence length="530" mass="54706">MSVPLAGVRPLLKVSLHQDVRNVVPWVAIVTVLSATSILAYEWIFDEPEERVALARTLGANPALSLVFGPAKDLSTADGFNGWRAGQLGAFFTGLMAVLTVVRNSRANEDSGQAELIASGVIARTSRLAVAVAIASIASVALGVVCFLVTVLCGGGVASTAVLSASYTAAGLMFVGVATITAQLGADARAASTFGVATLGIAYVLRGYVDISDAPDWATWVTPYGWLEESGPGADNNPWPLLLALGLAIVLVAVGFALQERRDFGQGMVAQRPGPREAGVAGHVWGLALKLNASSLVGWLVAFAALGALFGTVATSVGELVAGNPGMGQVLTSGAEGPSDLTFAFVATILQIIAIIAATMGVQVALRIHAEEVDHRVEPLLAASLRRHTYLASNALVALAGTGAAMLVAGTALGVVAHARDSSTDVGDVVLQATATVPAVWILVSIAFAAVGARPAVRMLGWVGVVATFGLTILGPTFKLPDWALDISPLRHVPQVTATDPDWSALGWLGLVILTFLAIAFAGFRRRDLM</sequence>
<evidence type="ECO:0000313" key="2">
    <source>
        <dbReference type="EMBL" id="TKI64155.1"/>
    </source>
</evidence>
<protein>
    <submittedName>
        <fullName evidence="2">Multidrug ABC transporter permease</fullName>
    </submittedName>
</protein>
<organism evidence="2 3">
    <name type="scientific">Nocardioides jishulii</name>
    <dbReference type="NCBI Taxonomy" id="2575440"/>
    <lineage>
        <taxon>Bacteria</taxon>
        <taxon>Bacillati</taxon>
        <taxon>Actinomycetota</taxon>
        <taxon>Actinomycetes</taxon>
        <taxon>Propionibacteriales</taxon>
        <taxon>Nocardioidaceae</taxon>
        <taxon>Nocardioides</taxon>
    </lineage>
</organism>
<feature type="transmembrane region" description="Helical" evidence="1">
    <location>
        <begin position="239"/>
        <end position="258"/>
    </location>
</feature>
<keyword evidence="1" id="KW-0472">Membrane</keyword>
<reference evidence="2 3" key="1">
    <citation type="submission" date="2019-04" db="EMBL/GenBank/DDBJ databases">
        <authorList>
            <person name="Dong K."/>
        </authorList>
    </citation>
    <scope>NUCLEOTIDE SEQUENCE [LARGE SCALE GENOMIC DNA]</scope>
    <source>
        <strain evidence="3">dk3543</strain>
    </source>
</reference>
<feature type="transmembrane region" description="Helical" evidence="1">
    <location>
        <begin position="157"/>
        <end position="178"/>
    </location>
</feature>
<comment type="caution">
    <text evidence="2">The sequence shown here is derived from an EMBL/GenBank/DDBJ whole genome shotgun (WGS) entry which is preliminary data.</text>
</comment>
<feature type="transmembrane region" description="Helical" evidence="1">
    <location>
        <begin position="395"/>
        <end position="417"/>
    </location>
</feature>
<feature type="transmembrane region" description="Helical" evidence="1">
    <location>
        <begin position="23"/>
        <end position="41"/>
    </location>
</feature>
<name>A0A4U2YTI5_9ACTN</name>
<feature type="transmembrane region" description="Helical" evidence="1">
    <location>
        <begin position="190"/>
        <end position="209"/>
    </location>
</feature>
<evidence type="ECO:0000313" key="3">
    <source>
        <dbReference type="Proteomes" id="UP000307808"/>
    </source>
</evidence>
<feature type="transmembrane region" description="Helical" evidence="1">
    <location>
        <begin position="341"/>
        <end position="366"/>
    </location>
</feature>
<dbReference type="AlphaFoldDB" id="A0A4U2YTI5"/>
<feature type="transmembrane region" description="Helical" evidence="1">
    <location>
        <begin position="128"/>
        <end position="151"/>
    </location>
</feature>
<keyword evidence="1" id="KW-0812">Transmembrane</keyword>
<proteinExistence type="predicted"/>
<dbReference type="OrthoDB" id="2014935at2"/>
<accession>A0A4U2YTI5</accession>
<feature type="transmembrane region" description="Helical" evidence="1">
    <location>
        <begin position="296"/>
        <end position="321"/>
    </location>
</feature>
<evidence type="ECO:0000256" key="1">
    <source>
        <dbReference type="SAM" id="Phobius"/>
    </source>
</evidence>
<feature type="transmembrane region" description="Helical" evidence="1">
    <location>
        <begin position="505"/>
        <end position="524"/>
    </location>
</feature>
<keyword evidence="3" id="KW-1185">Reference proteome</keyword>
<dbReference type="EMBL" id="SZPY01000001">
    <property type="protein sequence ID" value="TKI64155.1"/>
    <property type="molecule type" value="Genomic_DNA"/>
</dbReference>
<feature type="transmembrane region" description="Helical" evidence="1">
    <location>
        <begin position="429"/>
        <end position="452"/>
    </location>
</feature>